<dbReference type="PANTHER" id="PTHR33516">
    <property type="entry name" value="LEXA REPRESSOR"/>
    <property type="match status" value="1"/>
</dbReference>
<evidence type="ECO:0000256" key="5">
    <source>
        <dbReference type="ARBA" id="ARBA00023204"/>
    </source>
</evidence>
<protein>
    <submittedName>
        <fullName evidence="9">Lexa repressor</fullName>
    </submittedName>
</protein>
<feature type="domain" description="Peptidase S24/S26A/S26B/S26C" evidence="8">
    <location>
        <begin position="73"/>
        <end position="184"/>
    </location>
</feature>
<dbReference type="eggNOG" id="COG1974">
    <property type="taxonomic scope" value="Bacteria"/>
</dbReference>
<dbReference type="CDD" id="cd06529">
    <property type="entry name" value="S24_LexA-like"/>
    <property type="match status" value="1"/>
</dbReference>
<dbReference type="RefSeq" id="WP_009206124.1">
    <property type="nucleotide sequence ID" value="NC_022357.1"/>
</dbReference>
<dbReference type="Gene3D" id="1.10.10.10">
    <property type="entry name" value="Winged helix-like DNA-binding domain superfamily/Winged helix DNA-binding domain"/>
    <property type="match status" value="1"/>
</dbReference>
<dbReference type="GO" id="GO:0003677">
    <property type="term" value="F:DNA binding"/>
    <property type="evidence" value="ECO:0007669"/>
    <property type="project" value="InterPro"/>
</dbReference>
<dbReference type="AlphaFoldDB" id="S6ABQ8"/>
<dbReference type="InterPro" id="IPR039418">
    <property type="entry name" value="LexA-like"/>
</dbReference>
<sequence length="191" mass="21192">MSNDRSYLDQLQDYYAQHRILPSYATMAGLLGLKSKSSVAALVARLKLQDFLEVTPDKRLKPGGRFFERLLADSVRAGFPSPANDTQHDMLTIDEYLVERPSQTVLVTVKGDSMIDAGIHPGDIVAVEKKQSANVGDIVVAIVDNEFTLKYLEREKGQFVLRPANPAYPIIRPTGSLEIFGVVVGLVRKYK</sequence>
<dbReference type="Gene3D" id="2.10.109.10">
    <property type="entry name" value="Umud Fragment, subunit A"/>
    <property type="match status" value="1"/>
</dbReference>
<keyword evidence="6" id="KW-0742">SOS response</keyword>
<accession>S6ABQ8</accession>
<dbReference type="KEGG" id="sdr:SCD_n01092"/>
<evidence type="ECO:0000313" key="9">
    <source>
        <dbReference type="EMBL" id="BAN34928.1"/>
    </source>
</evidence>
<evidence type="ECO:0000256" key="3">
    <source>
        <dbReference type="ARBA" id="ARBA00022801"/>
    </source>
</evidence>
<dbReference type="PANTHER" id="PTHR33516:SF2">
    <property type="entry name" value="LEXA REPRESSOR-RELATED"/>
    <property type="match status" value="1"/>
</dbReference>
<evidence type="ECO:0000256" key="1">
    <source>
        <dbReference type="ARBA" id="ARBA00007484"/>
    </source>
</evidence>
<reference evidence="9 10" key="1">
    <citation type="journal article" date="2012" name="Appl. Environ. Microbiol.">
        <title>Draft genome sequence of a psychrotolerant sulfur-oxidizing bacterium, Sulfuricella denitrificans skB26, and proteomic insights into cold adaptation.</title>
        <authorList>
            <person name="Watanabe T."/>
            <person name="Kojima H."/>
            <person name="Fukui M."/>
        </authorList>
    </citation>
    <scope>NUCLEOTIDE SEQUENCE [LARGE SCALE GENOMIC DNA]</scope>
    <source>
        <strain evidence="10">skB26</strain>
    </source>
</reference>
<dbReference type="GO" id="GO:0009432">
    <property type="term" value="P:SOS response"/>
    <property type="evidence" value="ECO:0007669"/>
    <property type="project" value="UniProtKB-KW"/>
</dbReference>
<dbReference type="MEROPS" id="S24.003"/>
<keyword evidence="3 7" id="KW-0378">Hydrolase</keyword>
<dbReference type="InterPro" id="IPR050077">
    <property type="entry name" value="LexA_repressor"/>
</dbReference>
<dbReference type="InterPro" id="IPR036388">
    <property type="entry name" value="WH-like_DNA-bd_sf"/>
</dbReference>
<keyword evidence="2" id="KW-0227">DNA damage</keyword>
<dbReference type="STRING" id="1163617.SCD_n01092"/>
<dbReference type="InterPro" id="IPR015927">
    <property type="entry name" value="Peptidase_S24_S26A/B/C"/>
</dbReference>
<keyword evidence="5" id="KW-0234">DNA repair</keyword>
<organism evidence="9 10">
    <name type="scientific">Sulfuricella denitrificans (strain DSM 22764 / NBRC 105220 / skB26)</name>
    <dbReference type="NCBI Taxonomy" id="1163617"/>
    <lineage>
        <taxon>Bacteria</taxon>
        <taxon>Pseudomonadati</taxon>
        <taxon>Pseudomonadota</taxon>
        <taxon>Betaproteobacteria</taxon>
        <taxon>Nitrosomonadales</taxon>
        <taxon>Sulfuricellaceae</taxon>
        <taxon>Sulfuricella</taxon>
    </lineage>
</organism>
<dbReference type="GO" id="GO:0006355">
    <property type="term" value="P:regulation of DNA-templated transcription"/>
    <property type="evidence" value="ECO:0007669"/>
    <property type="project" value="InterPro"/>
</dbReference>
<proteinExistence type="inferred from homology"/>
<dbReference type="Proteomes" id="UP000015559">
    <property type="component" value="Chromosome"/>
</dbReference>
<keyword evidence="4 7" id="KW-0068">Autocatalytic cleavage</keyword>
<evidence type="ECO:0000313" key="10">
    <source>
        <dbReference type="Proteomes" id="UP000015559"/>
    </source>
</evidence>
<dbReference type="SUPFAM" id="SSF51306">
    <property type="entry name" value="LexA/Signal peptidase"/>
    <property type="match status" value="1"/>
</dbReference>
<dbReference type="EMBL" id="AP013066">
    <property type="protein sequence ID" value="BAN34928.1"/>
    <property type="molecule type" value="Genomic_DNA"/>
</dbReference>
<dbReference type="InterPro" id="IPR006197">
    <property type="entry name" value="Peptidase_S24_LexA"/>
</dbReference>
<dbReference type="OrthoDB" id="9802364at2"/>
<evidence type="ECO:0000259" key="8">
    <source>
        <dbReference type="Pfam" id="PF00717"/>
    </source>
</evidence>
<dbReference type="NCBIfam" id="NF007621">
    <property type="entry name" value="PRK10276.1"/>
    <property type="match status" value="1"/>
</dbReference>
<dbReference type="Pfam" id="PF00717">
    <property type="entry name" value="Peptidase_S24"/>
    <property type="match status" value="1"/>
</dbReference>
<evidence type="ECO:0000256" key="2">
    <source>
        <dbReference type="ARBA" id="ARBA00022763"/>
    </source>
</evidence>
<dbReference type="InterPro" id="IPR036286">
    <property type="entry name" value="LexA/Signal_pep-like_sf"/>
</dbReference>
<evidence type="ECO:0000256" key="7">
    <source>
        <dbReference type="RuleBase" id="RU003991"/>
    </source>
</evidence>
<dbReference type="GO" id="GO:0016787">
    <property type="term" value="F:hydrolase activity"/>
    <property type="evidence" value="ECO:0007669"/>
    <property type="project" value="UniProtKB-KW"/>
</dbReference>
<evidence type="ECO:0000256" key="4">
    <source>
        <dbReference type="ARBA" id="ARBA00022813"/>
    </source>
</evidence>
<comment type="similarity">
    <text evidence="1 7">Belongs to the peptidase S24 family.</text>
</comment>
<dbReference type="PRINTS" id="PR00726">
    <property type="entry name" value="LEXASERPTASE"/>
</dbReference>
<keyword evidence="10" id="KW-1185">Reference proteome</keyword>
<dbReference type="GO" id="GO:0006281">
    <property type="term" value="P:DNA repair"/>
    <property type="evidence" value="ECO:0007669"/>
    <property type="project" value="UniProtKB-KW"/>
</dbReference>
<dbReference type="HOGENOM" id="CLU_066192_45_2_4"/>
<evidence type="ECO:0000256" key="6">
    <source>
        <dbReference type="ARBA" id="ARBA00023236"/>
    </source>
</evidence>
<gene>
    <name evidence="9" type="ORF">SCD_n01092</name>
</gene>
<name>S6ABQ8_SULDS</name>